<comment type="caution">
    <text evidence="1">The sequence shown here is derived from an EMBL/GenBank/DDBJ whole genome shotgun (WGS) entry which is preliminary data.</text>
</comment>
<dbReference type="AlphaFoldDB" id="A0A0F9HBA4"/>
<reference evidence="1" key="1">
    <citation type="journal article" date="2015" name="Nature">
        <title>Complex archaea that bridge the gap between prokaryotes and eukaryotes.</title>
        <authorList>
            <person name="Spang A."/>
            <person name="Saw J.H."/>
            <person name="Jorgensen S.L."/>
            <person name="Zaremba-Niedzwiedzka K."/>
            <person name="Martijn J."/>
            <person name="Lind A.E."/>
            <person name="van Eijk R."/>
            <person name="Schleper C."/>
            <person name="Guy L."/>
            <person name="Ettema T.J."/>
        </authorList>
    </citation>
    <scope>NUCLEOTIDE SEQUENCE</scope>
</reference>
<proteinExistence type="predicted"/>
<dbReference type="Gene3D" id="1.10.10.10">
    <property type="entry name" value="Winged helix-like DNA-binding domain superfamily/Winged helix DNA-binding domain"/>
    <property type="match status" value="1"/>
</dbReference>
<organism evidence="1">
    <name type="scientific">marine sediment metagenome</name>
    <dbReference type="NCBI Taxonomy" id="412755"/>
    <lineage>
        <taxon>unclassified sequences</taxon>
        <taxon>metagenomes</taxon>
        <taxon>ecological metagenomes</taxon>
    </lineage>
</organism>
<gene>
    <name evidence="1" type="ORF">LCGC14_2019400</name>
</gene>
<accession>A0A0F9HBA4</accession>
<evidence type="ECO:0008006" key="2">
    <source>
        <dbReference type="Google" id="ProtNLM"/>
    </source>
</evidence>
<dbReference type="SUPFAM" id="SSF46785">
    <property type="entry name" value="Winged helix' DNA-binding domain"/>
    <property type="match status" value="1"/>
</dbReference>
<name>A0A0F9HBA4_9ZZZZ</name>
<dbReference type="EMBL" id="LAZR01023299">
    <property type="protein sequence ID" value="KKL78985.1"/>
    <property type="molecule type" value="Genomic_DNA"/>
</dbReference>
<dbReference type="GO" id="GO:0003700">
    <property type="term" value="F:DNA-binding transcription factor activity"/>
    <property type="evidence" value="ECO:0007669"/>
    <property type="project" value="InterPro"/>
</dbReference>
<protein>
    <recommendedName>
        <fullName evidence="2">ArnR1-like winged helix-turn-helix domain-containing protein</fullName>
    </recommendedName>
</protein>
<dbReference type="InterPro" id="IPR036388">
    <property type="entry name" value="WH-like_DNA-bd_sf"/>
</dbReference>
<sequence length="89" mass="10429">MESSHLFMSKRIYILERIAEEDIDTAAGIAKFHQVMYSHVLIVLDMFEEVGLITRDKIIGKREIKIILTEKGREAWQGIKRIKELIKDE</sequence>
<evidence type="ECO:0000313" key="1">
    <source>
        <dbReference type="EMBL" id="KKL78985.1"/>
    </source>
</evidence>
<dbReference type="InterPro" id="IPR036390">
    <property type="entry name" value="WH_DNA-bd_sf"/>
</dbReference>